<dbReference type="Pfam" id="PF04193">
    <property type="entry name" value="PQ-loop"/>
    <property type="match status" value="1"/>
</dbReference>
<dbReference type="GO" id="GO:0005829">
    <property type="term" value="C:cytosol"/>
    <property type="evidence" value="ECO:0007669"/>
    <property type="project" value="GOC"/>
</dbReference>
<feature type="transmembrane region" description="Helical" evidence="5">
    <location>
        <begin position="210"/>
        <end position="229"/>
    </location>
</feature>
<dbReference type="GO" id="GO:0005802">
    <property type="term" value="C:trans-Golgi network"/>
    <property type="evidence" value="ECO:0007669"/>
    <property type="project" value="TreeGrafter"/>
</dbReference>
<feature type="transmembrane region" description="Helical" evidence="5">
    <location>
        <begin position="129"/>
        <end position="148"/>
    </location>
</feature>
<accession>A0A7S3QJX8</accession>
<dbReference type="GO" id="GO:0005768">
    <property type="term" value="C:endosome"/>
    <property type="evidence" value="ECO:0007669"/>
    <property type="project" value="TreeGrafter"/>
</dbReference>
<dbReference type="GO" id="GO:0016020">
    <property type="term" value="C:membrane"/>
    <property type="evidence" value="ECO:0007669"/>
    <property type="project" value="UniProtKB-SubCell"/>
</dbReference>
<dbReference type="Gene3D" id="1.20.1280.290">
    <property type="match status" value="1"/>
</dbReference>
<comment type="subcellular location">
    <subcellularLocation>
        <location evidence="1">Membrane</location>
        <topology evidence="1">Multi-pass membrane protein</topology>
    </subcellularLocation>
</comment>
<dbReference type="GO" id="GO:0042147">
    <property type="term" value="P:retrograde transport, endosome to Golgi"/>
    <property type="evidence" value="ECO:0007669"/>
    <property type="project" value="TreeGrafter"/>
</dbReference>
<proteinExistence type="predicted"/>
<keyword evidence="2 5" id="KW-0812">Transmembrane</keyword>
<dbReference type="GO" id="GO:0045332">
    <property type="term" value="P:phospholipid translocation"/>
    <property type="evidence" value="ECO:0007669"/>
    <property type="project" value="TreeGrafter"/>
</dbReference>
<dbReference type="EMBL" id="HBIO01031838">
    <property type="protein sequence ID" value="CAE0479567.1"/>
    <property type="molecule type" value="Transcribed_RNA"/>
</dbReference>
<feature type="transmembrane region" description="Helical" evidence="5">
    <location>
        <begin position="317"/>
        <end position="343"/>
    </location>
</feature>
<evidence type="ECO:0000256" key="2">
    <source>
        <dbReference type="ARBA" id="ARBA00022692"/>
    </source>
</evidence>
<reference evidence="6" key="1">
    <citation type="submission" date="2021-01" db="EMBL/GenBank/DDBJ databases">
        <authorList>
            <person name="Corre E."/>
            <person name="Pelletier E."/>
            <person name="Niang G."/>
            <person name="Scheremetjew M."/>
            <person name="Finn R."/>
            <person name="Kale V."/>
            <person name="Holt S."/>
            <person name="Cochrane G."/>
            <person name="Meng A."/>
            <person name="Brown T."/>
            <person name="Cohen L."/>
        </authorList>
    </citation>
    <scope>NUCLEOTIDE SEQUENCE</scope>
    <source>
        <strain evidence="6">MM31A-1</strain>
    </source>
</reference>
<evidence type="ECO:0000313" key="6">
    <source>
        <dbReference type="EMBL" id="CAE0479567.1"/>
    </source>
</evidence>
<evidence type="ECO:0000256" key="3">
    <source>
        <dbReference type="ARBA" id="ARBA00022989"/>
    </source>
</evidence>
<evidence type="ECO:0000256" key="5">
    <source>
        <dbReference type="SAM" id="Phobius"/>
    </source>
</evidence>
<dbReference type="PANTHER" id="PTHR14856">
    <property type="entry name" value="PQ-LOOP REPEAT-CONTAINING PROTEIN 1-LIKE PROTEIN"/>
    <property type="match status" value="1"/>
</dbReference>
<feature type="transmembrane region" description="Helical" evidence="5">
    <location>
        <begin position="271"/>
        <end position="290"/>
    </location>
</feature>
<evidence type="ECO:0000256" key="4">
    <source>
        <dbReference type="ARBA" id="ARBA00023136"/>
    </source>
</evidence>
<dbReference type="InterPro" id="IPR052241">
    <property type="entry name" value="SLC66/Scramblase_ANY1"/>
</dbReference>
<keyword evidence="3 5" id="KW-1133">Transmembrane helix</keyword>
<name>A0A7S3QJX8_9STRA</name>
<evidence type="ECO:0000256" key="1">
    <source>
        <dbReference type="ARBA" id="ARBA00004141"/>
    </source>
</evidence>
<dbReference type="InterPro" id="IPR006603">
    <property type="entry name" value="PQ-loop_rpt"/>
</dbReference>
<gene>
    <name evidence="6" type="ORF">CDEB00056_LOCUS24421</name>
</gene>
<dbReference type="AlphaFoldDB" id="A0A7S3QJX8"/>
<sequence length="392" mass="44811">MGSFSSIFIDTLSNYGRQALFAIAPIPAYLPQYLTLCRESNDPILQRQLKRSGSSSETDEKTIAMGHQRGGRVPITEGGFSSTSIMILLISHAFRLQYFLGSAIINRIGVKSGNKGIPSPKAEKVHTDLVMQSIVMMCIQFLLLSAVTRRRRLSNKRKIDREDQVRVSPMKLPIMSSSAVPNKASSISQRPFIWLVKPRNHWYWDTIRQYIELIVILSLMNYIFVWRFLYPNDVLNFLSFVKVVSVLLESCLALPQMILNHKRKSTEGLSVVMVLGWVVGDLLKLVYFIISSREHPNQDIKQLDVISMPEESDDMTAFIFGCISALMMDFIVGYQVTSLYPSLDMVQLRDKFKKIRLMFEIKILRIDPTEQLAAINQRRNKSRTYSEDGNIL</sequence>
<organism evidence="6">
    <name type="scientific">Chaetoceros debilis</name>
    <dbReference type="NCBI Taxonomy" id="122233"/>
    <lineage>
        <taxon>Eukaryota</taxon>
        <taxon>Sar</taxon>
        <taxon>Stramenopiles</taxon>
        <taxon>Ochrophyta</taxon>
        <taxon>Bacillariophyta</taxon>
        <taxon>Coscinodiscophyceae</taxon>
        <taxon>Chaetocerotophycidae</taxon>
        <taxon>Chaetocerotales</taxon>
        <taxon>Chaetocerotaceae</taxon>
        <taxon>Chaetoceros</taxon>
    </lineage>
</organism>
<dbReference type="PANTHER" id="PTHR14856:SF9">
    <property type="entry name" value="PQ-LOOP REPEAT-CONTAINING PROTEIN 1"/>
    <property type="match status" value="1"/>
</dbReference>
<dbReference type="SMART" id="SM00679">
    <property type="entry name" value="CTNS"/>
    <property type="match status" value="1"/>
</dbReference>
<keyword evidence="4 5" id="KW-0472">Membrane</keyword>
<feature type="transmembrane region" description="Helical" evidence="5">
    <location>
        <begin position="235"/>
        <end position="259"/>
    </location>
</feature>
<protein>
    <submittedName>
        <fullName evidence="6">Uncharacterized protein</fullName>
    </submittedName>
</protein>